<dbReference type="PANTHER" id="PTHR36432:SF4">
    <property type="entry name" value="TRANSITION STATE REGULATOR ABH-RELATED"/>
    <property type="match status" value="1"/>
</dbReference>
<dbReference type="Proteomes" id="UP000014023">
    <property type="component" value="Unassembled WGS sequence"/>
</dbReference>
<comment type="caution">
    <text evidence="3">The sequence shown here is derived from an EMBL/GenBank/DDBJ whole genome shotgun (WGS) entry which is preliminary data.</text>
</comment>
<dbReference type="Pfam" id="PF18277">
    <property type="entry name" value="AbrB_C"/>
    <property type="match status" value="1"/>
</dbReference>
<keyword evidence="1" id="KW-0238">DNA-binding</keyword>
<organism evidence="3 4">
    <name type="scientific">Bacillus cereus VD196</name>
    <dbReference type="NCBI Taxonomy" id="1053243"/>
    <lineage>
        <taxon>Bacteria</taxon>
        <taxon>Bacillati</taxon>
        <taxon>Bacillota</taxon>
        <taxon>Bacilli</taxon>
        <taxon>Bacillales</taxon>
        <taxon>Bacillaceae</taxon>
        <taxon>Bacillus</taxon>
        <taxon>Bacillus cereus group</taxon>
    </lineage>
</organism>
<dbReference type="SMART" id="SM00966">
    <property type="entry name" value="SpoVT_AbrB"/>
    <property type="match status" value="1"/>
</dbReference>
<proteinExistence type="predicted"/>
<dbReference type="PROSITE" id="PS51740">
    <property type="entry name" value="SPOVT_ABRB"/>
    <property type="match status" value="1"/>
</dbReference>
<dbReference type="AlphaFoldDB" id="A0A9W5V623"/>
<accession>A0A9W5V623</accession>
<dbReference type="PANTHER" id="PTHR36432">
    <property type="match status" value="1"/>
</dbReference>
<protein>
    <submittedName>
        <fullName evidence="3">AbrB family transcriptional regulator</fullName>
    </submittedName>
</protein>
<dbReference type="EMBL" id="AHFL01000056">
    <property type="protein sequence ID" value="EOO62097.1"/>
    <property type="molecule type" value="Genomic_DNA"/>
</dbReference>
<dbReference type="InterPro" id="IPR007159">
    <property type="entry name" value="SpoVT-AbrB_dom"/>
</dbReference>
<evidence type="ECO:0000313" key="3">
    <source>
        <dbReference type="EMBL" id="EOO62097.1"/>
    </source>
</evidence>
<gene>
    <name evidence="3" type="ORF">IKE_05757</name>
</gene>
<evidence type="ECO:0000313" key="4">
    <source>
        <dbReference type="Proteomes" id="UP000014023"/>
    </source>
</evidence>
<evidence type="ECO:0000256" key="1">
    <source>
        <dbReference type="PROSITE-ProRule" id="PRU01076"/>
    </source>
</evidence>
<feature type="domain" description="SpoVT-AbrB" evidence="2">
    <location>
        <begin position="5"/>
        <end position="50"/>
    </location>
</feature>
<reference evidence="3 4" key="1">
    <citation type="submission" date="2012-12" db="EMBL/GenBank/DDBJ databases">
        <title>The Genome Sequence of Bacillus cereus VD196.</title>
        <authorList>
            <consortium name="The Broad Institute Genome Sequencing Platform"/>
            <consortium name="The Broad Institute Genome Sequencing Center for Infectious Disease"/>
            <person name="Feldgarden M."/>
            <person name="Van der Auwera G.A."/>
            <person name="Mahillon J."/>
            <person name="Duprez V."/>
            <person name="Timmery S."/>
            <person name="Mattelet C."/>
            <person name="Dierick K."/>
            <person name="Sun M."/>
            <person name="Yu Z."/>
            <person name="Zhu L."/>
            <person name="Hu X."/>
            <person name="Shank E.B."/>
            <person name="Swiecicka I."/>
            <person name="Hansen B.M."/>
            <person name="Andrup L."/>
            <person name="Walker B."/>
            <person name="Young S.K."/>
            <person name="Zeng Q."/>
            <person name="Gargeya S."/>
            <person name="Fitzgerald M."/>
            <person name="Haas B."/>
            <person name="Abouelleil A."/>
            <person name="Alvarado L."/>
            <person name="Arachchi H.M."/>
            <person name="Berlin A.M."/>
            <person name="Chapman S.B."/>
            <person name="Dewar J."/>
            <person name="Goldberg J."/>
            <person name="Griggs A."/>
            <person name="Gujja S."/>
            <person name="Hansen M."/>
            <person name="Howarth C."/>
            <person name="Imamovic A."/>
            <person name="Larimer J."/>
            <person name="McCowan C."/>
            <person name="Murphy C."/>
            <person name="Neiman D."/>
            <person name="Pearson M."/>
            <person name="Priest M."/>
            <person name="Roberts A."/>
            <person name="Saif S."/>
            <person name="Shea T."/>
            <person name="Sisk P."/>
            <person name="Sykes S."/>
            <person name="Wortman J."/>
            <person name="Nusbaum C."/>
            <person name="Birren B."/>
        </authorList>
    </citation>
    <scope>NUCLEOTIDE SEQUENCE [LARGE SCALE GENOMIC DNA]</scope>
    <source>
        <strain evidence="3 4">VD196</strain>
    </source>
</reference>
<name>A0A9W5V623_BACCE</name>
<dbReference type="InterPro" id="IPR052731">
    <property type="entry name" value="B_subtilis_Trans_State_Reg"/>
</dbReference>
<dbReference type="Pfam" id="PF04014">
    <property type="entry name" value="MazE_antitoxin"/>
    <property type="match status" value="1"/>
</dbReference>
<sequence>MKTTGVTRKLDELGRVVIPKELRNTLGIKAKSPVEIFVEGEYIVLQKYQPSGICTFTGKVSTRNISLANSKITLSPEGAKQLLAELEQYLETVSEEEESIVGSKIKSTSKERD</sequence>
<dbReference type="Gene3D" id="2.10.260.10">
    <property type="match status" value="1"/>
</dbReference>
<evidence type="ECO:0000259" key="2">
    <source>
        <dbReference type="PROSITE" id="PS51740"/>
    </source>
</evidence>
<dbReference type="InterPro" id="IPR037914">
    <property type="entry name" value="SpoVT-AbrB_sf"/>
</dbReference>
<dbReference type="SUPFAM" id="SSF89447">
    <property type="entry name" value="AbrB/MazE/MraZ-like"/>
    <property type="match status" value="1"/>
</dbReference>
<dbReference type="InterPro" id="IPR040678">
    <property type="entry name" value="AbrB_C"/>
</dbReference>
<dbReference type="GO" id="GO:0003677">
    <property type="term" value="F:DNA binding"/>
    <property type="evidence" value="ECO:0007669"/>
    <property type="project" value="UniProtKB-UniRule"/>
</dbReference>
<dbReference type="NCBIfam" id="TIGR01439">
    <property type="entry name" value="lp_hng_hel_AbrB"/>
    <property type="match status" value="1"/>
</dbReference>